<dbReference type="EMBL" id="CP022415">
    <property type="protein sequence ID" value="ASM71831.1"/>
    <property type="molecule type" value="Genomic_DNA"/>
</dbReference>
<protein>
    <recommendedName>
        <fullName evidence="4">DUF992 domain-containing protein</fullName>
    </recommendedName>
</protein>
<accession>A0A221JYK3</accession>
<sequence length="173" mass="17433">MTRITSRNITAALALTAGVAAGSFGMASTAQAQAKDRAELGLLDCKVEGGQGFVFGSTKDLACTFHPAAEGLPNEVYTGSIEKFGIDLGRSDGAVIKWVVLAPTEQAHVTGALAGTYRGVSASASAGVGLGANAMLGGSDQTYALQPFSISGETGINLAVAVNRMDLVAVPAQ</sequence>
<feature type="signal peptide" evidence="1">
    <location>
        <begin position="1"/>
        <end position="32"/>
    </location>
</feature>
<keyword evidence="1" id="KW-0732">Signal</keyword>
<evidence type="ECO:0000313" key="3">
    <source>
        <dbReference type="Proteomes" id="UP000199754"/>
    </source>
</evidence>
<evidence type="ECO:0000313" key="2">
    <source>
        <dbReference type="EMBL" id="ASM71831.1"/>
    </source>
</evidence>
<dbReference type="Proteomes" id="UP000199754">
    <property type="component" value="Chromosome"/>
</dbReference>
<dbReference type="KEGG" id="spse:SULPSESMR1_01005"/>
<proteinExistence type="predicted"/>
<name>A0A221JYK3_9RHOB</name>
<dbReference type="Pfam" id="PF06186">
    <property type="entry name" value="DUF992"/>
    <property type="match status" value="1"/>
</dbReference>
<feature type="chain" id="PRO_5012872086" description="DUF992 domain-containing protein" evidence="1">
    <location>
        <begin position="33"/>
        <end position="173"/>
    </location>
</feature>
<reference evidence="2 3" key="1">
    <citation type="submission" date="2017-07" db="EMBL/GenBank/DDBJ databases">
        <title>Genome Sequence of Sulfitobacter pseudonitzschiae Strain SMR1 Isolated from a culture of the Diatom Skeletonema marinoi.</title>
        <authorList>
            <person name="Topel M."/>
            <person name="Pinder M.I.M."/>
            <person name="Johansson O.N."/>
            <person name="Kourtchenko O."/>
            <person name="Godhe A."/>
            <person name="Clarke A.K."/>
        </authorList>
    </citation>
    <scope>NUCLEOTIDE SEQUENCE [LARGE SCALE GENOMIC DNA]</scope>
    <source>
        <strain evidence="2 3">SMR1</strain>
    </source>
</reference>
<evidence type="ECO:0008006" key="4">
    <source>
        <dbReference type="Google" id="ProtNLM"/>
    </source>
</evidence>
<dbReference type="InterPro" id="IPR009333">
    <property type="entry name" value="DUF992"/>
</dbReference>
<dbReference type="RefSeq" id="WP_198362855.1">
    <property type="nucleotide sequence ID" value="NZ_CP022415.1"/>
</dbReference>
<dbReference type="STRING" id="1402135.SAMN05444149_105231"/>
<evidence type="ECO:0000256" key="1">
    <source>
        <dbReference type="SAM" id="SignalP"/>
    </source>
</evidence>
<keyword evidence="3" id="KW-1185">Reference proteome</keyword>
<organism evidence="2 3">
    <name type="scientific">Pseudosulfitobacter pseudonitzschiae</name>
    <dbReference type="NCBI Taxonomy" id="1402135"/>
    <lineage>
        <taxon>Bacteria</taxon>
        <taxon>Pseudomonadati</taxon>
        <taxon>Pseudomonadota</taxon>
        <taxon>Alphaproteobacteria</taxon>
        <taxon>Rhodobacterales</taxon>
        <taxon>Roseobacteraceae</taxon>
        <taxon>Pseudosulfitobacter</taxon>
    </lineage>
</organism>
<dbReference type="AlphaFoldDB" id="A0A221JYK3"/>
<gene>
    <name evidence="2" type="ORF">SULPSESMR1_01005</name>
</gene>